<evidence type="ECO:0000313" key="1">
    <source>
        <dbReference type="EMBL" id="KAJ4709485.1"/>
    </source>
</evidence>
<keyword evidence="2" id="KW-1185">Reference proteome</keyword>
<dbReference type="Proteomes" id="UP001164539">
    <property type="component" value="Chromosome 10"/>
</dbReference>
<proteinExistence type="predicted"/>
<dbReference type="EMBL" id="CM051403">
    <property type="protein sequence ID" value="KAJ4709485.1"/>
    <property type="molecule type" value="Genomic_DNA"/>
</dbReference>
<comment type="caution">
    <text evidence="1">The sequence shown here is derived from an EMBL/GenBank/DDBJ whole genome shotgun (WGS) entry which is preliminary data.</text>
</comment>
<accession>A0ACC1XGL4</accession>
<reference evidence="1 2" key="1">
    <citation type="journal article" date="2023" name="Science">
        <title>Complex scaffold remodeling in plant triterpene biosynthesis.</title>
        <authorList>
            <person name="De La Pena R."/>
            <person name="Hodgson H."/>
            <person name="Liu J.C."/>
            <person name="Stephenson M.J."/>
            <person name="Martin A.C."/>
            <person name="Owen C."/>
            <person name="Harkess A."/>
            <person name="Leebens-Mack J."/>
            <person name="Jimenez L.E."/>
            <person name="Osbourn A."/>
            <person name="Sattely E.S."/>
        </authorList>
    </citation>
    <scope>NUCLEOTIDE SEQUENCE [LARGE SCALE GENOMIC DNA]</scope>
    <source>
        <strain evidence="2">cv. JPN11</strain>
        <tissue evidence="1">Leaf</tissue>
    </source>
</reference>
<name>A0ACC1XGL4_MELAZ</name>
<organism evidence="1 2">
    <name type="scientific">Melia azedarach</name>
    <name type="common">Chinaberry tree</name>
    <dbReference type="NCBI Taxonomy" id="155640"/>
    <lineage>
        <taxon>Eukaryota</taxon>
        <taxon>Viridiplantae</taxon>
        <taxon>Streptophyta</taxon>
        <taxon>Embryophyta</taxon>
        <taxon>Tracheophyta</taxon>
        <taxon>Spermatophyta</taxon>
        <taxon>Magnoliopsida</taxon>
        <taxon>eudicotyledons</taxon>
        <taxon>Gunneridae</taxon>
        <taxon>Pentapetalae</taxon>
        <taxon>rosids</taxon>
        <taxon>malvids</taxon>
        <taxon>Sapindales</taxon>
        <taxon>Meliaceae</taxon>
        <taxon>Melia</taxon>
    </lineage>
</organism>
<gene>
    <name evidence="1" type="ORF">OWV82_019268</name>
</gene>
<protein>
    <submittedName>
        <fullName evidence="1">NAC domain-containing protein</fullName>
    </submittedName>
</protein>
<sequence length="444" mass="49128">MASSSTTAAEVSSQSTAIEESDSVVNTAPGIYSPINPESLLTDVVGTRFRPTDEILARHYLAGKVSGRADGPIFPLIKEVDVYKCEPKLLSREAHNFGDGIMYFFTLLKMKYNSGANVNRVAGTGFWKKTGNSSYVNGEDGVPIATKTPLAYYTNGQKPGESRKTQWLMKEFTIEGQIGEKSKTLALCVIYLHDRKRKQPDQSDKNVLLDDIVEGSFQNLASDSSCDRRSLIMRSTENSDSPGKRRRPSNPDFHIQDEGCFTTELDSSSNPAATRESFPADPIQSADSYLLNMVTESQGALATEPDEHIPYNYPIALTDFGDLYQPQHQLSELSTENFDFHRNQDSSNHGFNTSSNPSETREILPEVTIQSAGSNQNLLNPVMESQGATDTYGNILNYQSTVLDVFNGCDLPQYSGKYELPEDLRCLLYENELQPDVSEDPSIA</sequence>
<evidence type="ECO:0000313" key="2">
    <source>
        <dbReference type="Proteomes" id="UP001164539"/>
    </source>
</evidence>